<dbReference type="PANTHER" id="PTHR23406:SF64">
    <property type="entry name" value="NADP-DEPENDENT MALIC ENZYME 3"/>
    <property type="match status" value="1"/>
</dbReference>
<dbReference type="InterPro" id="IPR046346">
    <property type="entry name" value="Aminoacid_DH-like_N_sf"/>
</dbReference>
<accession>A0ABR0PJT1</accession>
<protein>
    <recommendedName>
        <fullName evidence="1">Malic enzyme N-terminal domain-containing protein</fullName>
    </recommendedName>
</protein>
<name>A0ABR0PJT1_GOSAR</name>
<dbReference type="InterPro" id="IPR037062">
    <property type="entry name" value="Malic_N_dom_sf"/>
</dbReference>
<evidence type="ECO:0000313" key="2">
    <source>
        <dbReference type="EMBL" id="KAK5824643.1"/>
    </source>
</evidence>
<dbReference type="Gene3D" id="3.40.50.10380">
    <property type="entry name" value="Malic enzyme, N-terminal domain"/>
    <property type="match status" value="1"/>
</dbReference>
<reference evidence="2 3" key="1">
    <citation type="submission" date="2023-03" db="EMBL/GenBank/DDBJ databases">
        <title>WGS of Gossypium arboreum.</title>
        <authorList>
            <person name="Yu D."/>
        </authorList>
    </citation>
    <scope>NUCLEOTIDE SEQUENCE [LARGE SCALE GENOMIC DNA]</scope>
    <source>
        <tissue evidence="2">Leaf</tissue>
    </source>
</reference>
<evidence type="ECO:0000259" key="1">
    <source>
        <dbReference type="Pfam" id="PF00390"/>
    </source>
</evidence>
<dbReference type="PANTHER" id="PTHR23406">
    <property type="entry name" value="MALIC ENZYME-RELATED"/>
    <property type="match status" value="1"/>
</dbReference>
<organism evidence="2 3">
    <name type="scientific">Gossypium arboreum</name>
    <name type="common">Tree cotton</name>
    <name type="synonym">Gossypium nanking</name>
    <dbReference type="NCBI Taxonomy" id="29729"/>
    <lineage>
        <taxon>Eukaryota</taxon>
        <taxon>Viridiplantae</taxon>
        <taxon>Streptophyta</taxon>
        <taxon>Embryophyta</taxon>
        <taxon>Tracheophyta</taxon>
        <taxon>Spermatophyta</taxon>
        <taxon>Magnoliopsida</taxon>
        <taxon>eudicotyledons</taxon>
        <taxon>Gunneridae</taxon>
        <taxon>Pentapetalae</taxon>
        <taxon>rosids</taxon>
        <taxon>malvids</taxon>
        <taxon>Malvales</taxon>
        <taxon>Malvaceae</taxon>
        <taxon>Malvoideae</taxon>
        <taxon>Gossypium</taxon>
    </lineage>
</organism>
<dbReference type="InterPro" id="IPR012301">
    <property type="entry name" value="Malic_N_dom"/>
</dbReference>
<evidence type="ECO:0000313" key="3">
    <source>
        <dbReference type="Proteomes" id="UP001358586"/>
    </source>
</evidence>
<dbReference type="Pfam" id="PF00390">
    <property type="entry name" value="malic"/>
    <property type="match status" value="1"/>
</dbReference>
<dbReference type="Gene3D" id="1.20.1370.30">
    <property type="match status" value="1"/>
</dbReference>
<dbReference type="Proteomes" id="UP001358586">
    <property type="component" value="Chromosome 6"/>
</dbReference>
<gene>
    <name evidence="2" type="ORF">PVK06_019424</name>
</gene>
<dbReference type="EMBL" id="JARKNE010000006">
    <property type="protein sequence ID" value="KAK5824643.1"/>
    <property type="molecule type" value="Genomic_DNA"/>
</dbReference>
<proteinExistence type="predicted"/>
<comment type="caution">
    <text evidence="2">The sequence shown here is derived from an EMBL/GenBank/DDBJ whole genome shotgun (WGS) entry which is preliminary data.</text>
</comment>
<feature type="domain" description="Malic enzyme N-terminal" evidence="1">
    <location>
        <begin position="46"/>
        <end position="87"/>
    </location>
</feature>
<sequence>MGTMILCCGGYSLLRDPRHNKGLAFTEAERDSHYLRGLLPPAVVTQQLQLLIDNVEELIPVVYTPTVGEACQKYGSIFRRPQGDGNSSKEIFFIHKLGGVRPSALSIFDMAIFLVFFIA</sequence>
<dbReference type="SUPFAM" id="SSF53223">
    <property type="entry name" value="Aminoacid dehydrogenase-like, N-terminal domain"/>
    <property type="match status" value="1"/>
</dbReference>
<keyword evidence="3" id="KW-1185">Reference proteome</keyword>